<protein>
    <submittedName>
        <fullName evidence="2">Uncharacterized protein</fullName>
    </submittedName>
</protein>
<name>A0A2S9QRX4_9MICO</name>
<accession>A0A2S9QRX4</accession>
<evidence type="ECO:0000313" key="2">
    <source>
        <dbReference type="EMBL" id="PRI12340.1"/>
    </source>
</evidence>
<dbReference type="AlphaFoldDB" id="A0A2S9QRX4"/>
<evidence type="ECO:0000313" key="3">
    <source>
        <dbReference type="Proteomes" id="UP000238650"/>
    </source>
</evidence>
<reference evidence="2 3" key="1">
    <citation type="journal article" date="2017" name="New Microbes New Infect">
        <title>Genome sequence of 'Leucobacter massiliensis' sp. nov. isolated from human pharynx after travel to the 2014 Hajj.</title>
        <authorList>
            <person name="Leangapichart T."/>
            <person name="Gautret P."/>
            <person name="Nguyen T.T."/>
            <person name="Armstrong N."/>
            <person name="Rolain J.M."/>
        </authorList>
    </citation>
    <scope>NUCLEOTIDE SEQUENCE [LARGE SCALE GENOMIC DNA]</scope>
    <source>
        <strain evidence="2 3">122RC15</strain>
    </source>
</reference>
<feature type="compositionally biased region" description="Polar residues" evidence="1">
    <location>
        <begin position="1"/>
        <end position="16"/>
    </location>
</feature>
<gene>
    <name evidence="2" type="ORF">B4915_01275</name>
</gene>
<keyword evidence="3" id="KW-1185">Reference proteome</keyword>
<evidence type="ECO:0000256" key="1">
    <source>
        <dbReference type="SAM" id="MobiDB-lite"/>
    </source>
</evidence>
<dbReference type="OrthoDB" id="4484477at2"/>
<feature type="region of interest" description="Disordered" evidence="1">
    <location>
        <begin position="1"/>
        <end position="29"/>
    </location>
</feature>
<sequence length="108" mass="11348">MSSSTAAITPANTASPSHEHGWCTESRHPSSAGTVVYVRCAGCGARRVDICDRPGGVPRALGREVTSRGMLGRDTGWRDRAPEPSPHASGKPEPVNRAASVPGERRST</sequence>
<dbReference type="EMBL" id="MWZD01000012">
    <property type="protein sequence ID" value="PRI12340.1"/>
    <property type="molecule type" value="Genomic_DNA"/>
</dbReference>
<organism evidence="2 3">
    <name type="scientific">Leucobacter massiliensis</name>
    <dbReference type="NCBI Taxonomy" id="1686285"/>
    <lineage>
        <taxon>Bacteria</taxon>
        <taxon>Bacillati</taxon>
        <taxon>Actinomycetota</taxon>
        <taxon>Actinomycetes</taxon>
        <taxon>Micrococcales</taxon>
        <taxon>Microbacteriaceae</taxon>
        <taxon>Leucobacter</taxon>
    </lineage>
</organism>
<feature type="compositionally biased region" description="Basic and acidic residues" evidence="1">
    <location>
        <begin position="17"/>
        <end position="28"/>
    </location>
</feature>
<feature type="region of interest" description="Disordered" evidence="1">
    <location>
        <begin position="55"/>
        <end position="108"/>
    </location>
</feature>
<comment type="caution">
    <text evidence="2">The sequence shown here is derived from an EMBL/GenBank/DDBJ whole genome shotgun (WGS) entry which is preliminary data.</text>
</comment>
<dbReference type="Proteomes" id="UP000238650">
    <property type="component" value="Unassembled WGS sequence"/>
</dbReference>
<proteinExistence type="predicted"/>